<reference evidence="2 3" key="1">
    <citation type="submission" date="2007-05" db="EMBL/GenBank/DDBJ databases">
        <title>Complete sequence of Geobacter uraniireducens Rf4.</title>
        <authorList>
            <consortium name="US DOE Joint Genome Institute"/>
            <person name="Copeland A."/>
            <person name="Lucas S."/>
            <person name="Lapidus A."/>
            <person name="Barry K."/>
            <person name="Detter J.C."/>
            <person name="Glavina del Rio T."/>
            <person name="Hammon N."/>
            <person name="Israni S."/>
            <person name="Dalin E."/>
            <person name="Tice H."/>
            <person name="Pitluck S."/>
            <person name="Chertkov O."/>
            <person name="Brettin T."/>
            <person name="Bruce D."/>
            <person name="Han C."/>
            <person name="Schmutz J."/>
            <person name="Larimer F."/>
            <person name="Land M."/>
            <person name="Hauser L."/>
            <person name="Kyrpides N."/>
            <person name="Mikhailova N."/>
            <person name="Shelobolina E."/>
            <person name="Aklujkar M."/>
            <person name="Lovley D."/>
            <person name="Richardson P."/>
        </authorList>
    </citation>
    <scope>NUCLEOTIDE SEQUENCE [LARGE SCALE GENOMIC DNA]</scope>
    <source>
        <strain evidence="2 3">Rf4</strain>
    </source>
</reference>
<feature type="domain" description="Methyltransferase type 11" evidence="1">
    <location>
        <begin position="38"/>
        <end position="122"/>
    </location>
</feature>
<dbReference type="PANTHER" id="PTHR42912:SF85">
    <property type="entry name" value="METHYLTRANSFERASE TYPE 11"/>
    <property type="match status" value="1"/>
</dbReference>
<dbReference type="CDD" id="cd02440">
    <property type="entry name" value="AdoMet_MTases"/>
    <property type="match status" value="1"/>
</dbReference>
<keyword evidence="2" id="KW-0489">Methyltransferase</keyword>
<evidence type="ECO:0000313" key="2">
    <source>
        <dbReference type="EMBL" id="ABQ27230.1"/>
    </source>
</evidence>
<keyword evidence="3" id="KW-1185">Reference proteome</keyword>
<dbReference type="KEGG" id="gur:Gura_3059"/>
<dbReference type="AlphaFoldDB" id="A5G612"/>
<dbReference type="PANTHER" id="PTHR42912">
    <property type="entry name" value="METHYLTRANSFERASE"/>
    <property type="match status" value="1"/>
</dbReference>
<protein>
    <submittedName>
        <fullName evidence="2">Methyltransferase type 11</fullName>
    </submittedName>
</protein>
<sequence>MINEDFSARNKIQDVGRWYITRFVKYVAESLPENASLLDAGAGECVYKRFFSNCNYKAIDLAVGERRWNYANLDYVAPLHDMPIEDGTFDAVLCTQVLEHLEWPRESVKEMYRVLKPDGKLFMTVPMAHPEHQGPHDFFRYTSYGLESICKHAGFREIKITPFGGRWVRWAYELPRGLSIFPPAGLRSNNPNVVGIVIYPVKFVAQMIVRLLQTIFLWLDRFDNKKDDPFGWSCEAVK</sequence>
<dbReference type="GO" id="GO:0008757">
    <property type="term" value="F:S-adenosylmethionine-dependent methyltransferase activity"/>
    <property type="evidence" value="ECO:0007669"/>
    <property type="project" value="InterPro"/>
</dbReference>
<dbReference type="HOGENOM" id="CLU_080435_2_0_7"/>
<dbReference type="Pfam" id="PF08241">
    <property type="entry name" value="Methyltransf_11"/>
    <property type="match status" value="1"/>
</dbReference>
<evidence type="ECO:0000259" key="1">
    <source>
        <dbReference type="Pfam" id="PF08241"/>
    </source>
</evidence>
<dbReference type="Gene3D" id="3.40.50.150">
    <property type="entry name" value="Vaccinia Virus protein VP39"/>
    <property type="match status" value="1"/>
</dbReference>
<organism evidence="2 3">
    <name type="scientific">Geotalea uraniireducens (strain Rf4)</name>
    <name type="common">Geobacter uraniireducens</name>
    <dbReference type="NCBI Taxonomy" id="351605"/>
    <lineage>
        <taxon>Bacteria</taxon>
        <taxon>Pseudomonadati</taxon>
        <taxon>Thermodesulfobacteriota</taxon>
        <taxon>Desulfuromonadia</taxon>
        <taxon>Geobacterales</taxon>
        <taxon>Geobacteraceae</taxon>
        <taxon>Geotalea</taxon>
    </lineage>
</organism>
<name>A5G612_GEOUR</name>
<dbReference type="SUPFAM" id="SSF53335">
    <property type="entry name" value="S-adenosyl-L-methionine-dependent methyltransferases"/>
    <property type="match status" value="1"/>
</dbReference>
<dbReference type="RefSeq" id="WP_011939897.1">
    <property type="nucleotide sequence ID" value="NC_009483.1"/>
</dbReference>
<keyword evidence="2" id="KW-0808">Transferase</keyword>
<dbReference type="InterPro" id="IPR029063">
    <property type="entry name" value="SAM-dependent_MTases_sf"/>
</dbReference>
<dbReference type="InterPro" id="IPR050508">
    <property type="entry name" value="Methyltransf_Superfamily"/>
</dbReference>
<dbReference type="STRING" id="351605.Gura_3059"/>
<proteinExistence type="predicted"/>
<dbReference type="EMBL" id="CP000698">
    <property type="protein sequence ID" value="ABQ27230.1"/>
    <property type="molecule type" value="Genomic_DNA"/>
</dbReference>
<dbReference type="GO" id="GO:0032259">
    <property type="term" value="P:methylation"/>
    <property type="evidence" value="ECO:0007669"/>
    <property type="project" value="UniProtKB-KW"/>
</dbReference>
<dbReference type="InterPro" id="IPR013216">
    <property type="entry name" value="Methyltransf_11"/>
</dbReference>
<gene>
    <name evidence="2" type="ordered locus">Gura_3059</name>
</gene>
<accession>A5G612</accession>
<dbReference type="Proteomes" id="UP000006695">
    <property type="component" value="Chromosome"/>
</dbReference>
<evidence type="ECO:0000313" key="3">
    <source>
        <dbReference type="Proteomes" id="UP000006695"/>
    </source>
</evidence>